<organism evidence="1 2">
    <name type="scientific">Klebsiella michiganensis</name>
    <dbReference type="NCBI Taxonomy" id="1134687"/>
    <lineage>
        <taxon>Bacteria</taxon>
        <taxon>Pseudomonadati</taxon>
        <taxon>Pseudomonadota</taxon>
        <taxon>Gammaproteobacteria</taxon>
        <taxon>Enterobacterales</taxon>
        <taxon>Enterobacteriaceae</taxon>
        <taxon>Klebsiella/Raoultella group</taxon>
        <taxon>Klebsiella</taxon>
    </lineage>
</organism>
<evidence type="ECO:0000313" key="2">
    <source>
        <dbReference type="Proteomes" id="UP000234667"/>
    </source>
</evidence>
<name>A0A2J5P984_9ENTR</name>
<accession>A0A2J5P984</accession>
<reference evidence="1 2" key="2">
    <citation type="submission" date="2018-01" db="EMBL/GenBank/DDBJ databases">
        <title>Genomic study of Klebsiella pneumoniae.</title>
        <authorList>
            <person name="Yang Y."/>
            <person name="Bicalho R."/>
        </authorList>
    </citation>
    <scope>NUCLEOTIDE SEQUENCE [LARGE SCALE GENOMIC DNA]</scope>
    <source>
        <strain evidence="1 2">A10</strain>
    </source>
</reference>
<dbReference type="Proteomes" id="UP000234667">
    <property type="component" value="Unassembled WGS sequence"/>
</dbReference>
<protein>
    <submittedName>
        <fullName evidence="1">Uncharacterized protein</fullName>
    </submittedName>
</protein>
<feature type="non-terminal residue" evidence="1">
    <location>
        <position position="92"/>
    </location>
</feature>
<evidence type="ECO:0000313" key="1">
    <source>
        <dbReference type="EMBL" id="PLO62603.1"/>
    </source>
</evidence>
<gene>
    <name evidence="1" type="ORF">CWN49_30085</name>
</gene>
<sequence>MTNVQADIQVDAGNNAWLLTLPEVRIEGELFEECTVVALRTLKDSWYHPDGENYSGPRTLAGRECQISLFWNGGGWGKEQTFVARYTSDLWD</sequence>
<dbReference type="AlphaFoldDB" id="A0A2J5P984"/>
<proteinExistence type="predicted"/>
<reference evidence="1 2" key="1">
    <citation type="submission" date="2017-11" db="EMBL/GenBank/DDBJ databases">
        <authorList>
            <person name="Han C.G."/>
        </authorList>
    </citation>
    <scope>NUCLEOTIDE SEQUENCE [LARGE SCALE GENOMIC DNA]</scope>
    <source>
        <strain evidence="1 2">A10</strain>
    </source>
</reference>
<comment type="caution">
    <text evidence="1">The sequence shown here is derived from an EMBL/GenBank/DDBJ whole genome shotgun (WGS) entry which is preliminary data.</text>
</comment>
<dbReference type="EMBL" id="PIDR01001429">
    <property type="protein sequence ID" value="PLO62603.1"/>
    <property type="molecule type" value="Genomic_DNA"/>
</dbReference>